<evidence type="ECO:0000256" key="1">
    <source>
        <dbReference type="SAM" id="Phobius"/>
    </source>
</evidence>
<keyword evidence="3" id="KW-1185">Reference proteome</keyword>
<accession>A0A0P0I3I8</accession>
<dbReference type="Proteomes" id="UP000202993">
    <property type="component" value="Segment"/>
</dbReference>
<keyword evidence="1" id="KW-1133">Transmembrane helix</keyword>
<protein>
    <submittedName>
        <fullName evidence="2">Uncharacterized protein</fullName>
    </submittedName>
</protein>
<sequence>MKQMIAVMLIISGAAMWMWANWKTK</sequence>
<gene>
    <name evidence="2" type="ORF">iLP1308_45</name>
</gene>
<reference evidence="2 3" key="1">
    <citation type="journal article" date="2016" name="Appl. Environ. Microbiol.">
        <title>Genomic Diversity of Phages Infecting Probiotic Strains of Lactobacillus paracasei.</title>
        <authorList>
            <person name="Mercanti D.J."/>
            <person name="Rousseau G.M."/>
            <person name="Capra M.L."/>
            <person name="Quiberoni A."/>
            <person name="Tremblay D.M."/>
            <person name="Labrie S.J."/>
            <person name="Moineau S."/>
        </authorList>
    </citation>
    <scope>NUCLEOTIDE SEQUENCE [LARGE SCALE GENOMIC DNA]</scope>
</reference>
<keyword evidence="1" id="KW-0472">Membrane</keyword>
<dbReference type="GeneID" id="26635284"/>
<feature type="transmembrane region" description="Helical" evidence="1">
    <location>
        <begin position="5"/>
        <end position="22"/>
    </location>
</feature>
<proteinExistence type="predicted"/>
<dbReference type="EMBL" id="KR905070">
    <property type="protein sequence ID" value="ALJ97937.1"/>
    <property type="molecule type" value="Genomic_DNA"/>
</dbReference>
<keyword evidence="1" id="KW-0812">Transmembrane</keyword>
<dbReference type="RefSeq" id="YP_009208881.1">
    <property type="nucleotide sequence ID" value="NC_028911.1"/>
</dbReference>
<dbReference type="KEGG" id="vg:26635284"/>
<organism evidence="2 3">
    <name type="scientific">Lactobacillus phage iLp1308</name>
    <dbReference type="NCBI Taxonomy" id="1739611"/>
    <lineage>
        <taxon>Viruses</taxon>
        <taxon>Duplodnaviria</taxon>
        <taxon>Heunggongvirae</taxon>
        <taxon>Uroviricota</taxon>
        <taxon>Caudoviricetes</taxon>
        <taxon>Colunavirus</taxon>
        <taxon>Colunavirus iLp1308</taxon>
    </lineage>
</organism>
<evidence type="ECO:0000313" key="2">
    <source>
        <dbReference type="EMBL" id="ALJ97937.1"/>
    </source>
</evidence>
<name>A0A0P0I3I8_9CAUD</name>
<evidence type="ECO:0000313" key="3">
    <source>
        <dbReference type="Proteomes" id="UP000202993"/>
    </source>
</evidence>